<feature type="transmembrane region" description="Helical" evidence="6">
    <location>
        <begin position="309"/>
        <end position="327"/>
    </location>
</feature>
<proteinExistence type="predicted"/>
<comment type="caution">
    <text evidence="7">The sequence shown here is derived from an EMBL/GenBank/DDBJ whole genome shotgun (WGS) entry which is preliminary data.</text>
</comment>
<comment type="subcellular location">
    <subcellularLocation>
        <location evidence="1">Membrane</location>
        <topology evidence="1">Multi-pass membrane protein</topology>
    </subcellularLocation>
</comment>
<reference evidence="7 8" key="1">
    <citation type="submission" date="2019-07" db="EMBL/GenBank/DDBJ databases">
        <title>Genomes of Cafeteria roenbergensis.</title>
        <authorList>
            <person name="Fischer M.G."/>
            <person name="Hackl T."/>
            <person name="Roman M."/>
        </authorList>
    </citation>
    <scope>NUCLEOTIDE SEQUENCE [LARGE SCALE GENOMIC DNA]</scope>
    <source>
        <strain evidence="7 8">E4-10P</strain>
    </source>
</reference>
<name>A0A5A8EI14_CAFRO</name>
<dbReference type="PANTHER" id="PTHR11040:SF205">
    <property type="entry name" value="ZINC TRANSPORTER ZUPT"/>
    <property type="match status" value="1"/>
</dbReference>
<dbReference type="AlphaFoldDB" id="A0A5A8EI14"/>
<dbReference type="PANTHER" id="PTHR11040">
    <property type="entry name" value="ZINC/IRON TRANSPORTER"/>
    <property type="match status" value="1"/>
</dbReference>
<feature type="transmembrane region" description="Helical" evidence="6">
    <location>
        <begin position="72"/>
        <end position="93"/>
    </location>
</feature>
<evidence type="ECO:0000256" key="4">
    <source>
        <dbReference type="ARBA" id="ARBA00023136"/>
    </source>
</evidence>
<feature type="compositionally biased region" description="Low complexity" evidence="5">
    <location>
        <begin position="200"/>
        <end position="224"/>
    </location>
</feature>
<dbReference type="Pfam" id="PF02535">
    <property type="entry name" value="Zip"/>
    <property type="match status" value="1"/>
</dbReference>
<feature type="compositionally biased region" description="Low complexity" evidence="5">
    <location>
        <begin position="118"/>
        <end position="130"/>
    </location>
</feature>
<evidence type="ECO:0000256" key="3">
    <source>
        <dbReference type="ARBA" id="ARBA00022989"/>
    </source>
</evidence>
<dbReference type="EMBL" id="VLTO01000004">
    <property type="protein sequence ID" value="KAA0177259.1"/>
    <property type="molecule type" value="Genomic_DNA"/>
</dbReference>
<dbReference type="Proteomes" id="UP000322899">
    <property type="component" value="Unassembled WGS sequence"/>
</dbReference>
<sequence>MGLLLSTPVLNSVVAGLMTSVGALVYFCPCTGTGSNAILTFVLAFAAGVMVTVSMTDMLLPSLAGSHTSLMAVTFLACFVLGMIIMVLADALLPSDVSAAVPFFAPAPREPASEADRPSAGAGLAGPGASAGALDGEATALVDDAGPTMELSAEEGLLQGAEAGLGGGLAAASGGDDESDSGRSSVSSHEGVRSRSGRTASEAGQAAAAPGPSGPQAKAAGTAAQTAAARQSRLAAVMFLALTIHNLPEGVAVAASSLSSAAAGNHMTAAIAVHNAVEGLALATPVLAATGSPLKALAATLVSGLTEPVGAVLTLLVLGLAGAGSAAGPASMSGDSASLKALLCVAAGVMVQVCLQELLPEAWENAVKAAQAGALGGWAKASPTAGAGVAMVASTLVGCLVMAALTLVQG</sequence>
<accession>A0A5A8EI14</accession>
<evidence type="ECO:0000256" key="5">
    <source>
        <dbReference type="SAM" id="MobiDB-lite"/>
    </source>
</evidence>
<evidence type="ECO:0000256" key="6">
    <source>
        <dbReference type="SAM" id="Phobius"/>
    </source>
</evidence>
<keyword evidence="4 6" id="KW-0472">Membrane</keyword>
<dbReference type="OrthoDB" id="262547at2759"/>
<organism evidence="7 8">
    <name type="scientific">Cafeteria roenbergensis</name>
    <name type="common">Marine flagellate</name>
    <dbReference type="NCBI Taxonomy" id="33653"/>
    <lineage>
        <taxon>Eukaryota</taxon>
        <taxon>Sar</taxon>
        <taxon>Stramenopiles</taxon>
        <taxon>Bigyra</taxon>
        <taxon>Opalozoa</taxon>
        <taxon>Bicosoecida</taxon>
        <taxon>Cafeteriaceae</taxon>
        <taxon>Cafeteria</taxon>
    </lineage>
</organism>
<dbReference type="GO" id="GO:0016020">
    <property type="term" value="C:membrane"/>
    <property type="evidence" value="ECO:0007669"/>
    <property type="project" value="UniProtKB-SubCell"/>
</dbReference>
<feature type="region of interest" description="Disordered" evidence="5">
    <location>
        <begin position="168"/>
        <end position="224"/>
    </location>
</feature>
<gene>
    <name evidence="7" type="ORF">FNF27_01039</name>
</gene>
<feature type="transmembrane region" description="Helical" evidence="6">
    <location>
        <begin position="37"/>
        <end position="60"/>
    </location>
</feature>
<feature type="transmembrane region" description="Helical" evidence="6">
    <location>
        <begin position="385"/>
        <end position="408"/>
    </location>
</feature>
<feature type="region of interest" description="Disordered" evidence="5">
    <location>
        <begin position="109"/>
        <end position="130"/>
    </location>
</feature>
<evidence type="ECO:0000313" key="7">
    <source>
        <dbReference type="EMBL" id="KAA0177259.1"/>
    </source>
</evidence>
<protein>
    <submittedName>
        <fullName evidence="7">Uncharacterized protein</fullName>
    </submittedName>
</protein>
<keyword evidence="3 6" id="KW-1133">Transmembrane helix</keyword>
<evidence type="ECO:0000256" key="1">
    <source>
        <dbReference type="ARBA" id="ARBA00004141"/>
    </source>
</evidence>
<dbReference type="InterPro" id="IPR003689">
    <property type="entry name" value="ZIP"/>
</dbReference>
<keyword evidence="2 6" id="KW-0812">Transmembrane</keyword>
<evidence type="ECO:0000313" key="8">
    <source>
        <dbReference type="Proteomes" id="UP000322899"/>
    </source>
</evidence>
<dbReference type="GO" id="GO:0005385">
    <property type="term" value="F:zinc ion transmembrane transporter activity"/>
    <property type="evidence" value="ECO:0007669"/>
    <property type="project" value="TreeGrafter"/>
</dbReference>
<evidence type="ECO:0000256" key="2">
    <source>
        <dbReference type="ARBA" id="ARBA00022692"/>
    </source>
</evidence>